<evidence type="ECO:0000313" key="10">
    <source>
        <dbReference type="Proteomes" id="UP001152876"/>
    </source>
</evidence>
<feature type="transmembrane region" description="Helical" evidence="7">
    <location>
        <begin position="251"/>
        <end position="276"/>
    </location>
</feature>
<feature type="domain" description="Type II secretion system protein GspF" evidence="8">
    <location>
        <begin position="251"/>
        <end position="372"/>
    </location>
</feature>
<evidence type="ECO:0000256" key="7">
    <source>
        <dbReference type="SAM" id="Phobius"/>
    </source>
</evidence>
<dbReference type="InterPro" id="IPR018076">
    <property type="entry name" value="T2SS_GspF_dom"/>
</dbReference>
<evidence type="ECO:0000259" key="8">
    <source>
        <dbReference type="Pfam" id="PF00482"/>
    </source>
</evidence>
<accession>A0A9X4SGT0</accession>
<protein>
    <submittedName>
        <fullName evidence="9">Type II secretion system protein F</fullName>
    </submittedName>
</protein>
<dbReference type="PANTHER" id="PTHR30012">
    <property type="entry name" value="GENERAL SECRETION PATHWAY PROTEIN"/>
    <property type="match status" value="1"/>
</dbReference>
<dbReference type="GO" id="GO:0005886">
    <property type="term" value="C:plasma membrane"/>
    <property type="evidence" value="ECO:0007669"/>
    <property type="project" value="UniProtKB-SubCell"/>
</dbReference>
<comment type="subcellular location">
    <subcellularLocation>
        <location evidence="1">Cell membrane</location>
        <topology evidence="1">Multi-pass membrane protein</topology>
    </subcellularLocation>
</comment>
<feature type="transmembrane region" description="Helical" evidence="7">
    <location>
        <begin position="353"/>
        <end position="373"/>
    </location>
</feature>
<dbReference type="PANTHER" id="PTHR30012:SF0">
    <property type="entry name" value="TYPE II SECRETION SYSTEM PROTEIN F-RELATED"/>
    <property type="match status" value="1"/>
</dbReference>
<feature type="transmembrane region" description="Helical" evidence="7">
    <location>
        <begin position="148"/>
        <end position="170"/>
    </location>
</feature>
<comment type="similarity">
    <text evidence="2">Belongs to the GSP F family.</text>
</comment>
<dbReference type="InterPro" id="IPR003004">
    <property type="entry name" value="GspF/PilC"/>
</dbReference>
<keyword evidence="4 7" id="KW-0812">Transmembrane</keyword>
<dbReference type="AlphaFoldDB" id="A0A9X4SGT0"/>
<evidence type="ECO:0000256" key="6">
    <source>
        <dbReference type="ARBA" id="ARBA00023136"/>
    </source>
</evidence>
<gene>
    <name evidence="9" type="ORF">H010_18857</name>
</gene>
<reference evidence="9" key="1">
    <citation type="submission" date="2013-01" db="EMBL/GenBank/DDBJ databases">
        <title>Genome draft of Hydrogenophaga taeniospiralis 2K1.</title>
        <authorList>
            <person name="Gomila M."/>
            <person name="Lalucat J."/>
        </authorList>
    </citation>
    <scope>NUCLEOTIDE SEQUENCE</scope>
    <source>
        <strain evidence="9">CCUG 15921</strain>
    </source>
</reference>
<feature type="transmembrane region" description="Helical" evidence="7">
    <location>
        <begin position="202"/>
        <end position="221"/>
    </location>
</feature>
<evidence type="ECO:0000256" key="3">
    <source>
        <dbReference type="ARBA" id="ARBA00022475"/>
    </source>
</evidence>
<dbReference type="Proteomes" id="UP001152876">
    <property type="component" value="Unassembled WGS sequence"/>
</dbReference>
<dbReference type="PRINTS" id="PR00812">
    <property type="entry name" value="BCTERIALGSPF"/>
</dbReference>
<name>A0A9X4SGT0_9BURK</name>
<evidence type="ECO:0000313" key="9">
    <source>
        <dbReference type="EMBL" id="MDG5977326.1"/>
    </source>
</evidence>
<proteinExistence type="inferred from homology"/>
<dbReference type="Pfam" id="PF00482">
    <property type="entry name" value="T2SSF"/>
    <property type="match status" value="2"/>
</dbReference>
<keyword evidence="3" id="KW-1003">Cell membrane</keyword>
<keyword evidence="10" id="KW-1185">Reference proteome</keyword>
<sequence length="381" mass="41634">MELHGVSESEAVRKLVARGFRVMAMDAGVAASTPVRPSGRERFGLHLFSQELLALLDAGLNLTEALETLQAKERQAAARSVLTQVLQALREGRNFSDVLGSMPQHFPEVYVATVRASERTGDLPQALARYIAYQAQFETIRKKLVSAAIYPAMLLTVGGFVTLFLLGYVVPRFAVVYESSGRELPWMSAALLAFGRAIYNHWPVALAALLLGLGGLGGLVFRPQGRRWLLAQVLKLPFFARRSDEFRLARFYRAVSLLLAAGIPLSKAMGMVTGLLSSAQQARLVHCQQAVEQGQSLSVALVAASLAHPVAESLVRVGERSGQMAQMLERTAQFVDDDFARWVDWTSRLLEPVLMTVIGVVIGVVVVLMYLPIFDLAGSLQ</sequence>
<dbReference type="Gene3D" id="1.20.81.30">
    <property type="entry name" value="Type II secretion system (T2SS), domain F"/>
    <property type="match status" value="2"/>
</dbReference>
<evidence type="ECO:0000256" key="2">
    <source>
        <dbReference type="ARBA" id="ARBA00005745"/>
    </source>
</evidence>
<organism evidence="9 10">
    <name type="scientific">Hydrogenophaga taeniospiralis CCUG 15921</name>
    <dbReference type="NCBI Taxonomy" id="1281780"/>
    <lineage>
        <taxon>Bacteria</taxon>
        <taxon>Pseudomonadati</taxon>
        <taxon>Pseudomonadota</taxon>
        <taxon>Betaproteobacteria</taxon>
        <taxon>Burkholderiales</taxon>
        <taxon>Comamonadaceae</taxon>
        <taxon>Hydrogenophaga</taxon>
    </lineage>
</organism>
<dbReference type="EMBL" id="AOGK01000019">
    <property type="protein sequence ID" value="MDG5977326.1"/>
    <property type="molecule type" value="Genomic_DNA"/>
</dbReference>
<feature type="domain" description="Type II secretion system protein GspF" evidence="8">
    <location>
        <begin position="48"/>
        <end position="171"/>
    </location>
</feature>
<keyword evidence="6 7" id="KW-0472">Membrane</keyword>
<evidence type="ECO:0000256" key="1">
    <source>
        <dbReference type="ARBA" id="ARBA00004651"/>
    </source>
</evidence>
<keyword evidence="5 7" id="KW-1133">Transmembrane helix</keyword>
<dbReference type="InterPro" id="IPR042094">
    <property type="entry name" value="T2SS_GspF_sf"/>
</dbReference>
<comment type="caution">
    <text evidence="9">The sequence shown here is derived from an EMBL/GenBank/DDBJ whole genome shotgun (WGS) entry which is preliminary data.</text>
</comment>
<evidence type="ECO:0000256" key="4">
    <source>
        <dbReference type="ARBA" id="ARBA00022692"/>
    </source>
</evidence>
<evidence type="ECO:0000256" key="5">
    <source>
        <dbReference type="ARBA" id="ARBA00022989"/>
    </source>
</evidence>